<dbReference type="Gramene" id="PUZ39230">
    <property type="protein sequence ID" value="PUZ39230"/>
    <property type="gene ID" value="GQ55_9G269900"/>
</dbReference>
<proteinExistence type="predicted"/>
<feature type="transmembrane region" description="Helical" evidence="2">
    <location>
        <begin position="157"/>
        <end position="175"/>
    </location>
</feature>
<keyword evidence="2" id="KW-1133">Transmembrane helix</keyword>
<dbReference type="EMBL" id="CM009757">
    <property type="protein sequence ID" value="PUZ39230.1"/>
    <property type="molecule type" value="Genomic_DNA"/>
</dbReference>
<protein>
    <submittedName>
        <fullName evidence="3">Uncharacterized protein</fullName>
    </submittedName>
</protein>
<name>A0A2T7C7B0_9POAL</name>
<feature type="region of interest" description="Disordered" evidence="1">
    <location>
        <begin position="109"/>
        <end position="137"/>
    </location>
</feature>
<dbReference type="STRING" id="1504633.A0A2T7C7B0"/>
<reference evidence="3 4" key="1">
    <citation type="submission" date="2018-04" db="EMBL/GenBank/DDBJ databases">
        <title>WGS assembly of Panicum hallii var. hallii HAL2.</title>
        <authorList>
            <person name="Lovell J."/>
            <person name="Jenkins J."/>
            <person name="Lowry D."/>
            <person name="Mamidi S."/>
            <person name="Sreedasyam A."/>
            <person name="Weng X."/>
            <person name="Barry K."/>
            <person name="Bonette J."/>
            <person name="Campitelli B."/>
            <person name="Daum C."/>
            <person name="Gordon S."/>
            <person name="Gould B."/>
            <person name="Lipzen A."/>
            <person name="MacQueen A."/>
            <person name="Palacio-Mejia J."/>
            <person name="Plott C."/>
            <person name="Shakirov E."/>
            <person name="Shu S."/>
            <person name="Yoshinaga Y."/>
            <person name="Zane M."/>
            <person name="Rokhsar D."/>
            <person name="Grimwood J."/>
            <person name="Schmutz J."/>
            <person name="Juenger T."/>
        </authorList>
    </citation>
    <scope>NUCLEOTIDE SEQUENCE [LARGE SCALE GENOMIC DNA]</scope>
    <source>
        <strain evidence="4">cv. HAL2</strain>
    </source>
</reference>
<gene>
    <name evidence="3" type="ORF">GQ55_9G269900</name>
</gene>
<accession>A0A2T7C7B0</accession>
<evidence type="ECO:0000256" key="2">
    <source>
        <dbReference type="SAM" id="Phobius"/>
    </source>
</evidence>
<evidence type="ECO:0000313" key="4">
    <source>
        <dbReference type="Proteomes" id="UP000244336"/>
    </source>
</evidence>
<organism evidence="3 4">
    <name type="scientific">Panicum hallii var. hallii</name>
    <dbReference type="NCBI Taxonomy" id="1504633"/>
    <lineage>
        <taxon>Eukaryota</taxon>
        <taxon>Viridiplantae</taxon>
        <taxon>Streptophyta</taxon>
        <taxon>Embryophyta</taxon>
        <taxon>Tracheophyta</taxon>
        <taxon>Spermatophyta</taxon>
        <taxon>Magnoliopsida</taxon>
        <taxon>Liliopsida</taxon>
        <taxon>Poales</taxon>
        <taxon>Poaceae</taxon>
        <taxon>PACMAD clade</taxon>
        <taxon>Panicoideae</taxon>
        <taxon>Panicodae</taxon>
        <taxon>Paniceae</taxon>
        <taxon>Panicinae</taxon>
        <taxon>Panicum</taxon>
        <taxon>Panicum sect. Panicum</taxon>
    </lineage>
</organism>
<keyword evidence="2" id="KW-0472">Membrane</keyword>
<dbReference type="AlphaFoldDB" id="A0A2T7C7B0"/>
<keyword evidence="2" id="KW-0812">Transmembrane</keyword>
<dbReference type="OrthoDB" id="717809at2759"/>
<dbReference type="Proteomes" id="UP000244336">
    <property type="component" value="Chromosome 9"/>
</dbReference>
<sequence>MGLKLERVVNADNLELFVPHPGHSGAPTRSIGVLSERSRMYRNALLRDMNRAKDLNTGTKIFDKSTNTYYTCPELDQEIDDFFANTNPDTVAQSPYIGLIRAVDLLEGDGPAPANDAPRPSEAPQATDLVAGSPSEAPQATDLVAGSPLDQFAIHPIIPLALGLGLFLLLVFFSFGKYGKTGKRVDRVTKEVVKISSEFFKESITKRREQHNR</sequence>
<evidence type="ECO:0000256" key="1">
    <source>
        <dbReference type="SAM" id="MobiDB-lite"/>
    </source>
</evidence>
<keyword evidence="4" id="KW-1185">Reference proteome</keyword>
<evidence type="ECO:0000313" key="3">
    <source>
        <dbReference type="EMBL" id="PUZ39230.1"/>
    </source>
</evidence>